<evidence type="ECO:0000259" key="1">
    <source>
        <dbReference type="Pfam" id="PF00534"/>
    </source>
</evidence>
<dbReference type="AlphaFoldDB" id="A0A1U7HA38"/>
<keyword evidence="2" id="KW-0808">Transferase</keyword>
<accession>A0A1U7HA38</accession>
<dbReference type="SUPFAM" id="SSF53756">
    <property type="entry name" value="UDP-Glycosyltransferase/glycogen phosphorylase"/>
    <property type="match status" value="1"/>
</dbReference>
<proteinExistence type="predicted"/>
<reference evidence="2 3" key="1">
    <citation type="submission" date="2016-11" db="EMBL/GenBank/DDBJ databases">
        <title>Draft Genome Sequences of Nine Cyanobacterial Strains from Diverse Habitats.</title>
        <authorList>
            <person name="Zhu T."/>
            <person name="Hou S."/>
            <person name="Lu X."/>
            <person name="Hess W.R."/>
        </authorList>
    </citation>
    <scope>NUCLEOTIDE SEQUENCE [LARGE SCALE GENOMIC DNA]</scope>
    <source>
        <strain evidence="2 3">NIES-593</strain>
    </source>
</reference>
<dbReference type="CDD" id="cd03801">
    <property type="entry name" value="GT4_PimA-like"/>
    <property type="match status" value="1"/>
</dbReference>
<sequence>MRVLIVAEHASFKLGGEAALPLHYFRILRQRGIETWLVVHERTRNELKSLFPQECDRIYFIADTIWHKFLWQVCQLLPGQLGNFTTGFVMRFLTQILQRRLAKQIIKEKNIDIVHQPIPVSPREPSTIFGMGVPVVIGPMNGGMDYPPAFQRRQNPLESLMFIVGRFLSNFFNLLIPGKRRATILLVANARTKRALPKSVFDERKIVELVENGVDLSIWQNQDPTRSLADNEAIDSQPSQPRLTKFIYIGRLVDLKAVDLLLIALKQVLKQVSVEIEIIGDGNQKAALQEQAKKLGLLQSGSVHFLGWLSQLDCAKRLKSADALVLPSLCECGGAVILEAMAIGIPVIATNWGGPTDYLDESCGILVEPSSREGFIDGLATAMVKLAIHPELARQMGQAGKQKIVDCFDWEIKVDKVLEIYQKAIALKSFDDCLKL</sequence>
<dbReference type="GO" id="GO:0016757">
    <property type="term" value="F:glycosyltransferase activity"/>
    <property type="evidence" value="ECO:0007669"/>
    <property type="project" value="InterPro"/>
</dbReference>
<dbReference type="PANTHER" id="PTHR45947:SF13">
    <property type="entry name" value="TRANSFERASE"/>
    <property type="match status" value="1"/>
</dbReference>
<organism evidence="2 3">
    <name type="scientific">Hydrococcus rivularis NIES-593</name>
    <dbReference type="NCBI Taxonomy" id="1921803"/>
    <lineage>
        <taxon>Bacteria</taxon>
        <taxon>Bacillati</taxon>
        <taxon>Cyanobacteriota</taxon>
        <taxon>Cyanophyceae</taxon>
        <taxon>Pleurocapsales</taxon>
        <taxon>Hydrococcaceae</taxon>
        <taxon>Hydrococcus</taxon>
    </lineage>
</organism>
<dbReference type="Gene3D" id="3.40.50.2000">
    <property type="entry name" value="Glycogen Phosphorylase B"/>
    <property type="match status" value="2"/>
</dbReference>
<name>A0A1U7HA38_9CYAN</name>
<evidence type="ECO:0000313" key="2">
    <source>
        <dbReference type="EMBL" id="OKH20462.1"/>
    </source>
</evidence>
<dbReference type="Proteomes" id="UP000186868">
    <property type="component" value="Unassembled WGS sequence"/>
</dbReference>
<dbReference type="InterPro" id="IPR001296">
    <property type="entry name" value="Glyco_trans_1"/>
</dbReference>
<dbReference type="Pfam" id="PF00534">
    <property type="entry name" value="Glycos_transf_1"/>
    <property type="match status" value="1"/>
</dbReference>
<dbReference type="InterPro" id="IPR050194">
    <property type="entry name" value="Glycosyltransferase_grp1"/>
</dbReference>
<feature type="domain" description="Glycosyl transferase family 1" evidence="1">
    <location>
        <begin position="237"/>
        <end position="402"/>
    </location>
</feature>
<dbReference type="STRING" id="1921803.NIES593_18680"/>
<protein>
    <submittedName>
        <fullName evidence="2">Group 1 glycosyl transferase</fullName>
    </submittedName>
</protein>
<evidence type="ECO:0000313" key="3">
    <source>
        <dbReference type="Proteomes" id="UP000186868"/>
    </source>
</evidence>
<gene>
    <name evidence="2" type="ORF">NIES593_18680</name>
</gene>
<comment type="caution">
    <text evidence="2">The sequence shown here is derived from an EMBL/GenBank/DDBJ whole genome shotgun (WGS) entry which is preliminary data.</text>
</comment>
<dbReference type="PANTHER" id="PTHR45947">
    <property type="entry name" value="SULFOQUINOVOSYL TRANSFERASE SQD2"/>
    <property type="match status" value="1"/>
</dbReference>
<keyword evidence="3" id="KW-1185">Reference proteome</keyword>
<dbReference type="EMBL" id="MRCB01000030">
    <property type="protein sequence ID" value="OKH20462.1"/>
    <property type="molecule type" value="Genomic_DNA"/>
</dbReference>